<dbReference type="PRINTS" id="PR00598">
    <property type="entry name" value="HTHMARR"/>
</dbReference>
<dbReference type="AlphaFoldDB" id="A0A366DH15"/>
<feature type="domain" description="HTH marR-type" evidence="1">
    <location>
        <begin position="9"/>
        <end position="145"/>
    </location>
</feature>
<dbReference type="EMBL" id="QNRE01000007">
    <property type="protein sequence ID" value="RBO89377.1"/>
    <property type="molecule type" value="Genomic_DNA"/>
</dbReference>
<dbReference type="STRING" id="1210090.GCA_001613185_06601"/>
<dbReference type="PANTHER" id="PTHR33164">
    <property type="entry name" value="TRANSCRIPTIONAL REGULATOR, MARR FAMILY"/>
    <property type="match status" value="1"/>
</dbReference>
<dbReference type="OrthoDB" id="4826718at2"/>
<dbReference type="InterPro" id="IPR000835">
    <property type="entry name" value="HTH_MarR-typ"/>
</dbReference>
<dbReference type="RefSeq" id="WP_067514166.1">
    <property type="nucleotide sequence ID" value="NZ_CP107943.1"/>
</dbReference>
<evidence type="ECO:0000259" key="1">
    <source>
        <dbReference type="PROSITE" id="PS50995"/>
    </source>
</evidence>
<comment type="caution">
    <text evidence="2">The sequence shown here is derived from an EMBL/GenBank/DDBJ whole genome shotgun (WGS) entry which is preliminary data.</text>
</comment>
<gene>
    <name evidence="2" type="ORF">DFR74_10754</name>
</gene>
<dbReference type="PROSITE" id="PS50995">
    <property type="entry name" value="HTH_MARR_2"/>
    <property type="match status" value="1"/>
</dbReference>
<reference evidence="2 3" key="1">
    <citation type="submission" date="2018-06" db="EMBL/GenBank/DDBJ databases">
        <title>Genomic Encyclopedia of Type Strains, Phase IV (KMG-IV): sequencing the most valuable type-strain genomes for metagenomic binning, comparative biology and taxonomic classification.</title>
        <authorList>
            <person name="Goeker M."/>
        </authorList>
    </citation>
    <scope>NUCLEOTIDE SEQUENCE [LARGE SCALE GENOMIC DNA]</scope>
    <source>
        <strain evidence="2 3">DSM 44599</strain>
    </source>
</reference>
<dbReference type="Pfam" id="PF12802">
    <property type="entry name" value="MarR_2"/>
    <property type="match status" value="1"/>
</dbReference>
<dbReference type="GO" id="GO:0003677">
    <property type="term" value="F:DNA binding"/>
    <property type="evidence" value="ECO:0007669"/>
    <property type="project" value="UniProtKB-KW"/>
</dbReference>
<dbReference type="SUPFAM" id="SSF46785">
    <property type="entry name" value="Winged helix' DNA-binding domain"/>
    <property type="match status" value="1"/>
</dbReference>
<dbReference type="InterPro" id="IPR036390">
    <property type="entry name" value="WH_DNA-bd_sf"/>
</dbReference>
<sequence>MEIAHHAAAARLRALPTRLVNQVGLIADRLTERALDDTGSRRHHYALLTTLREFGPASQADLGRRTHIDRSDIVAAVNDLVARGFARRSPDPGDRRRNIVTVTGAGERHLGELDRRLDNAQDELLGALSEPERRQLIGLLTRILDDHSRG</sequence>
<dbReference type="PANTHER" id="PTHR33164:SF43">
    <property type="entry name" value="HTH-TYPE TRANSCRIPTIONAL REPRESSOR YETL"/>
    <property type="match status" value="1"/>
</dbReference>
<name>A0A366DH15_9NOCA</name>
<proteinExistence type="predicted"/>
<dbReference type="GO" id="GO:0006950">
    <property type="term" value="P:response to stress"/>
    <property type="evidence" value="ECO:0007669"/>
    <property type="project" value="TreeGrafter"/>
</dbReference>
<accession>A0A366DH15</accession>
<dbReference type="InterPro" id="IPR039422">
    <property type="entry name" value="MarR/SlyA-like"/>
</dbReference>
<keyword evidence="2" id="KW-0238">DNA-binding</keyword>
<evidence type="ECO:0000313" key="3">
    <source>
        <dbReference type="Proteomes" id="UP000252586"/>
    </source>
</evidence>
<organism evidence="2 3">
    <name type="scientific">Nocardia puris</name>
    <dbReference type="NCBI Taxonomy" id="208602"/>
    <lineage>
        <taxon>Bacteria</taxon>
        <taxon>Bacillati</taxon>
        <taxon>Actinomycetota</taxon>
        <taxon>Actinomycetes</taxon>
        <taxon>Mycobacteriales</taxon>
        <taxon>Nocardiaceae</taxon>
        <taxon>Nocardia</taxon>
    </lineage>
</organism>
<keyword evidence="3" id="KW-1185">Reference proteome</keyword>
<dbReference type="Gene3D" id="1.10.10.10">
    <property type="entry name" value="Winged helix-like DNA-binding domain superfamily/Winged helix DNA-binding domain"/>
    <property type="match status" value="1"/>
</dbReference>
<evidence type="ECO:0000313" key="2">
    <source>
        <dbReference type="EMBL" id="RBO89377.1"/>
    </source>
</evidence>
<dbReference type="GO" id="GO:0003700">
    <property type="term" value="F:DNA-binding transcription factor activity"/>
    <property type="evidence" value="ECO:0007669"/>
    <property type="project" value="InterPro"/>
</dbReference>
<dbReference type="InterPro" id="IPR036388">
    <property type="entry name" value="WH-like_DNA-bd_sf"/>
</dbReference>
<dbReference type="Proteomes" id="UP000252586">
    <property type="component" value="Unassembled WGS sequence"/>
</dbReference>
<dbReference type="SMART" id="SM00347">
    <property type="entry name" value="HTH_MARR"/>
    <property type="match status" value="1"/>
</dbReference>
<protein>
    <submittedName>
        <fullName evidence="2">DNA-binding MarR family transcriptional regulator</fullName>
    </submittedName>
</protein>